<name>A0A1R0GN06_9FUNG</name>
<keyword evidence="2" id="KW-1185">Reference proteome</keyword>
<dbReference type="EMBL" id="LSSL01006839">
    <property type="protein sequence ID" value="OLY78258.1"/>
    <property type="molecule type" value="Genomic_DNA"/>
</dbReference>
<accession>A0A1R0GN06</accession>
<evidence type="ECO:0000313" key="2">
    <source>
        <dbReference type="Proteomes" id="UP000187455"/>
    </source>
</evidence>
<proteinExistence type="predicted"/>
<organism evidence="1 2">
    <name type="scientific">Smittium mucronatum</name>
    <dbReference type="NCBI Taxonomy" id="133383"/>
    <lineage>
        <taxon>Eukaryota</taxon>
        <taxon>Fungi</taxon>
        <taxon>Fungi incertae sedis</taxon>
        <taxon>Zoopagomycota</taxon>
        <taxon>Kickxellomycotina</taxon>
        <taxon>Harpellomycetes</taxon>
        <taxon>Harpellales</taxon>
        <taxon>Legeriomycetaceae</taxon>
        <taxon>Smittium</taxon>
    </lineage>
</organism>
<comment type="caution">
    <text evidence="1">The sequence shown here is derived from an EMBL/GenBank/DDBJ whole genome shotgun (WGS) entry which is preliminary data.</text>
</comment>
<sequence length="94" mass="10692">MINGLYINPKIFFGIFDEFSSPSNYLCGDHQGYPISPILSDFYINDIFKDFIEVEVPGLDRKIPGLLFDEDAVLLVDSKKLKKSLDAITIWSET</sequence>
<dbReference type="Proteomes" id="UP000187455">
    <property type="component" value="Unassembled WGS sequence"/>
</dbReference>
<reference evidence="1 2" key="1">
    <citation type="journal article" date="2016" name="Mol. Biol. Evol.">
        <title>Genome-Wide Survey of Gut Fungi (Harpellales) Reveals the First Horizontally Transferred Ubiquitin Gene from a Mosquito Host.</title>
        <authorList>
            <person name="Wang Y."/>
            <person name="White M.M."/>
            <person name="Kvist S."/>
            <person name="Moncalvo J.M."/>
        </authorList>
    </citation>
    <scope>NUCLEOTIDE SEQUENCE [LARGE SCALE GENOMIC DNA]</scope>
    <source>
        <strain evidence="1 2">ALG-7-W6</strain>
    </source>
</reference>
<protein>
    <recommendedName>
        <fullName evidence="3">Reverse transcriptase domain-containing protein</fullName>
    </recommendedName>
</protein>
<dbReference type="STRING" id="133383.A0A1R0GN06"/>
<gene>
    <name evidence="1" type="ORF">AYI68_g7697</name>
</gene>
<evidence type="ECO:0000313" key="1">
    <source>
        <dbReference type="EMBL" id="OLY78258.1"/>
    </source>
</evidence>
<evidence type="ECO:0008006" key="3">
    <source>
        <dbReference type="Google" id="ProtNLM"/>
    </source>
</evidence>
<dbReference type="AlphaFoldDB" id="A0A1R0GN06"/>